<name>A0A1L0GD65_9ASCO</name>
<evidence type="ECO:0000313" key="2">
    <source>
        <dbReference type="Proteomes" id="UP000182259"/>
    </source>
</evidence>
<dbReference type="EMBL" id="LT635766">
    <property type="protein sequence ID" value="SGZ54261.1"/>
    <property type="molecule type" value="Genomic_DNA"/>
</dbReference>
<dbReference type="Proteomes" id="UP000182259">
    <property type="component" value="Chromosome III"/>
</dbReference>
<accession>A0A1L0GD65</accession>
<organism evidence="1 2">
    <name type="scientific">Sungouiella intermedia</name>
    <dbReference type="NCBI Taxonomy" id="45354"/>
    <lineage>
        <taxon>Eukaryota</taxon>
        <taxon>Fungi</taxon>
        <taxon>Dikarya</taxon>
        <taxon>Ascomycota</taxon>
        <taxon>Saccharomycotina</taxon>
        <taxon>Pichiomycetes</taxon>
        <taxon>Metschnikowiaceae</taxon>
        <taxon>Sungouiella</taxon>
    </lineage>
</organism>
<protein>
    <submittedName>
        <fullName evidence="1">CIC11C00000001641</fullName>
    </submittedName>
</protein>
<gene>
    <name evidence="1" type="ORF">SAMEA4029009_CIC11G00000001641</name>
</gene>
<proteinExistence type="predicted"/>
<evidence type="ECO:0000313" key="1">
    <source>
        <dbReference type="EMBL" id="SGZ54261.1"/>
    </source>
</evidence>
<reference evidence="1 2" key="1">
    <citation type="submission" date="2016-10" db="EMBL/GenBank/DDBJ databases">
        <authorList>
            <person name="de Groot N.N."/>
        </authorList>
    </citation>
    <scope>NUCLEOTIDE SEQUENCE [LARGE SCALE GENOMIC DNA]</scope>
    <source>
        <strain evidence="1 2">PYCC 4715</strain>
    </source>
</reference>
<dbReference type="AlphaFoldDB" id="A0A1L0GD65"/>
<sequence length="138" mass="16044">MNIGTGQQQVKAAEPMGFPVAPAYGNQDYPPDMIILLQKLEEDFANKTIDQWSYINRREEIIKLVNRLKEKKNNIQLQPEQLEDILLPRKLLDFNTFAKQSLMSILRERAAAYKTEMAFLVLDSRGKELHTISWESYT</sequence>